<evidence type="ECO:0000256" key="6">
    <source>
        <dbReference type="ARBA" id="ARBA00022490"/>
    </source>
</evidence>
<dbReference type="GO" id="GO:0005876">
    <property type="term" value="C:spindle microtubule"/>
    <property type="evidence" value="ECO:0007669"/>
    <property type="project" value="InterPro"/>
</dbReference>
<name>A0A0J9XCW5_GEOCN</name>
<evidence type="ECO:0000256" key="5">
    <source>
        <dbReference type="ARBA" id="ARBA00022454"/>
    </source>
</evidence>
<keyword evidence="16" id="KW-0137">Centromere</keyword>
<evidence type="ECO:0000256" key="3">
    <source>
        <dbReference type="ARBA" id="ARBA00004629"/>
    </source>
</evidence>
<evidence type="ECO:0000256" key="13">
    <source>
        <dbReference type="ARBA" id="ARBA00023212"/>
    </source>
</evidence>
<evidence type="ECO:0000256" key="15">
    <source>
        <dbReference type="ARBA" id="ARBA00023306"/>
    </source>
</evidence>
<evidence type="ECO:0000256" key="19">
    <source>
        <dbReference type="SAM" id="Coils"/>
    </source>
</evidence>
<dbReference type="OrthoDB" id="10016597at2759"/>
<protein>
    <recommendedName>
        <fullName evidence="17">DASH complex subunit SPC34</fullName>
    </recommendedName>
    <alternativeName>
        <fullName evidence="18">Outer kinetochore protein SPC34</fullName>
    </alternativeName>
</protein>
<dbReference type="Proteomes" id="UP000242525">
    <property type="component" value="Unassembled WGS sequence"/>
</dbReference>
<keyword evidence="21" id="KW-1185">Reference proteome</keyword>
<keyword evidence="5" id="KW-0158">Chromosome</keyword>
<evidence type="ECO:0000256" key="7">
    <source>
        <dbReference type="ARBA" id="ARBA00022618"/>
    </source>
</evidence>
<evidence type="ECO:0000256" key="18">
    <source>
        <dbReference type="ARBA" id="ARBA00044346"/>
    </source>
</evidence>
<dbReference type="GO" id="GO:0042729">
    <property type="term" value="C:DASH complex"/>
    <property type="evidence" value="ECO:0007669"/>
    <property type="project" value="InterPro"/>
</dbReference>
<evidence type="ECO:0000313" key="20">
    <source>
        <dbReference type="EMBL" id="CDO55121.1"/>
    </source>
</evidence>
<evidence type="ECO:0000256" key="11">
    <source>
        <dbReference type="ARBA" id="ARBA00022838"/>
    </source>
</evidence>
<feature type="coiled-coil region" evidence="19">
    <location>
        <begin position="132"/>
        <end position="196"/>
    </location>
</feature>
<evidence type="ECO:0000256" key="10">
    <source>
        <dbReference type="ARBA" id="ARBA00022829"/>
    </source>
</evidence>
<keyword evidence="7" id="KW-0132">Cell division</keyword>
<reference evidence="20" key="1">
    <citation type="submission" date="2014-03" db="EMBL/GenBank/DDBJ databases">
        <authorList>
            <person name="Casaregola S."/>
        </authorList>
    </citation>
    <scope>NUCLEOTIDE SEQUENCE [LARGE SCALE GENOMIC DNA]</scope>
    <source>
        <strain evidence="20">CLIB 918</strain>
    </source>
</reference>
<evidence type="ECO:0000256" key="9">
    <source>
        <dbReference type="ARBA" id="ARBA00022776"/>
    </source>
</evidence>
<evidence type="ECO:0000256" key="2">
    <source>
        <dbReference type="ARBA" id="ARBA00004186"/>
    </source>
</evidence>
<keyword evidence="11" id="KW-0995">Kinetochore</keyword>
<comment type="subcellular location">
    <subcellularLocation>
        <location evidence="3">Chromosome</location>
        <location evidence="3">Centromere</location>
        <location evidence="3">Kinetochore</location>
    </subcellularLocation>
    <subcellularLocation>
        <location evidence="2">Cytoplasm</location>
        <location evidence="2">Cytoskeleton</location>
        <location evidence="2">Spindle</location>
    </subcellularLocation>
    <subcellularLocation>
        <location evidence="1">Nucleus</location>
    </subcellularLocation>
</comment>
<dbReference type="AlphaFoldDB" id="A0A0J9XCW5"/>
<keyword evidence="6" id="KW-0963">Cytoplasm</keyword>
<evidence type="ECO:0000256" key="1">
    <source>
        <dbReference type="ARBA" id="ARBA00004123"/>
    </source>
</evidence>
<evidence type="ECO:0000256" key="8">
    <source>
        <dbReference type="ARBA" id="ARBA00022701"/>
    </source>
</evidence>
<keyword evidence="8" id="KW-0493">Microtubule</keyword>
<gene>
    <name evidence="20" type="ORF">BN980_GECA10s00208g</name>
</gene>
<sequence length="207" mass="23787">MDYHILRIAENAESISTLYFRPPGSFTNAIITQPEITNIIRDADSNERRLFRVEDQAARKIARNKSIFNRDITKTLDNASQHNADQPGRLDGVNIDALCGAINDIVKDYPISGITEKTSQYQKQWRELTESISHYEDLLTTQEQRINELNLQIQTTQVDRETGDLALTDTSILQQIEEMKKNIAQQQAELEQKESSLDDNTVRSRRH</sequence>
<keyword evidence="14" id="KW-0539">Nucleus</keyword>
<dbReference type="Pfam" id="PF08657">
    <property type="entry name" value="DASH_Spc34"/>
    <property type="match status" value="2"/>
</dbReference>
<dbReference type="EMBL" id="CCBN010000010">
    <property type="protein sequence ID" value="CDO55121.1"/>
    <property type="molecule type" value="Genomic_DNA"/>
</dbReference>
<dbReference type="GO" id="GO:0051301">
    <property type="term" value="P:cell division"/>
    <property type="evidence" value="ECO:0007669"/>
    <property type="project" value="UniProtKB-KW"/>
</dbReference>
<evidence type="ECO:0000256" key="4">
    <source>
        <dbReference type="ARBA" id="ARBA00008491"/>
    </source>
</evidence>
<keyword evidence="15" id="KW-0131">Cell cycle</keyword>
<organism evidence="20 21">
    <name type="scientific">Geotrichum candidum</name>
    <name type="common">Oospora lactis</name>
    <name type="synonym">Dipodascus geotrichum</name>
    <dbReference type="NCBI Taxonomy" id="1173061"/>
    <lineage>
        <taxon>Eukaryota</taxon>
        <taxon>Fungi</taxon>
        <taxon>Dikarya</taxon>
        <taxon>Ascomycota</taxon>
        <taxon>Saccharomycotina</taxon>
        <taxon>Dipodascomycetes</taxon>
        <taxon>Dipodascales</taxon>
        <taxon>Dipodascaceae</taxon>
        <taxon>Geotrichum</taxon>
    </lineage>
</organism>
<keyword evidence="9" id="KW-0498">Mitosis</keyword>
<evidence type="ECO:0000313" key="21">
    <source>
        <dbReference type="Proteomes" id="UP000242525"/>
    </source>
</evidence>
<comment type="similarity">
    <text evidence="4">Belongs to the DASH complex SPC34 family.</text>
</comment>
<dbReference type="GO" id="GO:0008608">
    <property type="term" value="P:attachment of spindle microtubules to kinetochore"/>
    <property type="evidence" value="ECO:0007669"/>
    <property type="project" value="InterPro"/>
</dbReference>
<keyword evidence="10" id="KW-0159">Chromosome partition</keyword>
<evidence type="ECO:0000256" key="16">
    <source>
        <dbReference type="ARBA" id="ARBA00023328"/>
    </source>
</evidence>
<evidence type="ECO:0000256" key="12">
    <source>
        <dbReference type="ARBA" id="ARBA00023054"/>
    </source>
</evidence>
<proteinExistence type="inferred from homology"/>
<evidence type="ECO:0000256" key="14">
    <source>
        <dbReference type="ARBA" id="ARBA00023242"/>
    </source>
</evidence>
<dbReference type="STRING" id="1173061.A0A0J9XCW5"/>
<dbReference type="InterPro" id="IPR013966">
    <property type="entry name" value="Spc34"/>
</dbReference>
<keyword evidence="12 19" id="KW-0175">Coiled coil</keyword>
<comment type="caution">
    <text evidence="20">The sequence shown here is derived from an EMBL/GenBank/DDBJ whole genome shotgun (WGS) entry which is preliminary data.</text>
</comment>
<keyword evidence="13" id="KW-0206">Cytoskeleton</keyword>
<evidence type="ECO:0000256" key="17">
    <source>
        <dbReference type="ARBA" id="ARBA00044112"/>
    </source>
</evidence>
<accession>A0A0J9XCW5</accession>